<evidence type="ECO:0000313" key="2">
    <source>
        <dbReference type="EMBL" id="ADQ41326.1"/>
    </source>
</evidence>
<dbReference type="InterPro" id="IPR000182">
    <property type="entry name" value="GNAT_dom"/>
</dbReference>
<reference evidence="2 3" key="2">
    <citation type="journal article" date="2011" name="J. Bacteriol.">
        <title>Complete genome sequences for the anaerobic, extremely thermophilic plant biomass-degrading bacteria Caldicellulosiruptor hydrothermalis, Caldicellulosiruptor kristjanssonii, Caldicellulosiruptor kronotskyensis, Caldicellulosiruptor owensenis, and Caldicellulosiruptor lactoaceticus.</title>
        <authorList>
            <person name="Blumer-Schuette S.E."/>
            <person name="Ozdemir I."/>
            <person name="Mistry D."/>
            <person name="Lucas S."/>
            <person name="Lapidus A."/>
            <person name="Cheng J.F."/>
            <person name="Goodwin L.A."/>
            <person name="Pitluck S."/>
            <person name="Land M.L."/>
            <person name="Hauser L.J."/>
            <person name="Woyke T."/>
            <person name="Mikhailova N."/>
            <person name="Pati A."/>
            <person name="Kyrpides N.C."/>
            <person name="Ivanova N."/>
            <person name="Detter J.C."/>
            <person name="Walston-Davenport K."/>
            <person name="Han S."/>
            <person name="Adams M.W."/>
            <person name="Kelly R.M."/>
        </authorList>
    </citation>
    <scope>NUCLEOTIDE SEQUENCE [LARGE SCALE GENOMIC DNA]</scope>
    <source>
        <strain evidence="3">ATCC 700853 / DSM 12137 / I77R1B</strain>
    </source>
</reference>
<keyword evidence="3" id="KW-1185">Reference proteome</keyword>
<name>E4S459_CALA7</name>
<sequence>MVLVNMITKLSAQHFDKLMEFVRKEKEWNIFIIGDVLSYGFDSPVVQVWGEFDLKTDSIKAVLLQYRKDLIFYSDTLDYDIEGFSNIILNLKFKTFSGKRSAILPFAKKIKFSQKREQSFSKLSQPQDFSSFNLKPEEENMVKIITKDNIEENLDKIEMLVYLYQSIEEFLNPATFDQIKQDVSLGRSRIYYIEEDGMIVSSARTGAEIQDMAMVISVCTMHEYRGKGYATMCMKKLCSDLLSEGKSLCLFYENPAAGRIYKKLGFEELGKWVTFTV</sequence>
<evidence type="ECO:0000313" key="3">
    <source>
        <dbReference type="Proteomes" id="UP000009256"/>
    </source>
</evidence>
<dbReference type="InterPro" id="IPR016181">
    <property type="entry name" value="Acyl_CoA_acyltransferase"/>
</dbReference>
<dbReference type="OrthoDB" id="248489at2"/>
<dbReference type="Proteomes" id="UP000009256">
    <property type="component" value="Chromosome"/>
</dbReference>
<dbReference type="InterPro" id="IPR027365">
    <property type="entry name" value="GNAT_acetyltra_YdfB-like"/>
</dbReference>
<dbReference type="STRING" id="632335.Calkr_1842"/>
<dbReference type="GO" id="GO:0016747">
    <property type="term" value="F:acyltransferase activity, transferring groups other than amino-acyl groups"/>
    <property type="evidence" value="ECO:0007669"/>
    <property type="project" value="InterPro"/>
</dbReference>
<reference key="1">
    <citation type="submission" date="2010-11" db="EMBL/GenBank/DDBJ databases">
        <title>Complete sequence of chromosome of Caldicellulosiruptor kristjanssonii 177R1B.</title>
        <authorList>
            <consortium name="US DOE Joint Genome Institute"/>
            <person name="Lucas S."/>
            <person name="Copeland A."/>
            <person name="Lapidus A."/>
            <person name="Cheng J.-F."/>
            <person name="Bruce D."/>
            <person name="Goodwin L."/>
            <person name="Pitluck S."/>
            <person name="Davenport K."/>
            <person name="Detter J.C."/>
            <person name="Han C."/>
            <person name="Tapia R."/>
            <person name="Land M."/>
            <person name="Hauser L."/>
            <person name="Jeffries C."/>
            <person name="Kyrpides N."/>
            <person name="Ivanova N."/>
            <person name="Mikhailova N."/>
            <person name="Blumer-Schuette S.E."/>
            <person name="Kelly R.M."/>
            <person name="Woyke T."/>
        </authorList>
    </citation>
    <scope>NUCLEOTIDE SEQUENCE</scope>
    <source>
        <strain>177R1B</strain>
    </source>
</reference>
<dbReference type="HOGENOM" id="CLU_087533_0_0_9"/>
<keyword evidence="2" id="KW-0808">Transferase</keyword>
<protein>
    <submittedName>
        <fullName evidence="2">GCN5-related N-acetyltransferase</fullName>
    </submittedName>
</protein>
<dbReference type="EMBL" id="CP002326">
    <property type="protein sequence ID" value="ADQ41326.1"/>
    <property type="molecule type" value="Genomic_DNA"/>
</dbReference>
<gene>
    <name evidence="2" type="ordered locus">Calkr_1842</name>
</gene>
<dbReference type="Gene3D" id="3.40.630.30">
    <property type="match status" value="1"/>
</dbReference>
<dbReference type="eggNOG" id="COG3393">
    <property type="taxonomic scope" value="Bacteria"/>
</dbReference>
<dbReference type="KEGG" id="cki:Calkr_1842"/>
<dbReference type="SUPFAM" id="SSF55729">
    <property type="entry name" value="Acyl-CoA N-acyltransferases (Nat)"/>
    <property type="match status" value="1"/>
</dbReference>
<proteinExistence type="predicted"/>
<organism evidence="2 3">
    <name type="scientific">Caldicellulosiruptor acetigenus (strain ATCC 700853 / DSM 12137 / I77R1B)</name>
    <name type="common">Caldicellulosiruptor kristjanssonii</name>
    <dbReference type="NCBI Taxonomy" id="632335"/>
    <lineage>
        <taxon>Bacteria</taxon>
        <taxon>Bacillati</taxon>
        <taxon>Bacillota</taxon>
        <taxon>Bacillota incertae sedis</taxon>
        <taxon>Caldicellulosiruptorales</taxon>
        <taxon>Caldicellulosiruptoraceae</taxon>
        <taxon>Caldicellulosiruptor</taxon>
    </lineage>
</organism>
<dbReference type="AlphaFoldDB" id="E4S459"/>
<dbReference type="CDD" id="cd04301">
    <property type="entry name" value="NAT_SF"/>
    <property type="match status" value="1"/>
</dbReference>
<feature type="domain" description="N-acetyltransferase" evidence="1">
    <location>
        <begin position="144"/>
        <end position="277"/>
    </location>
</feature>
<dbReference type="Pfam" id="PF12746">
    <property type="entry name" value="GNAT_acetyltran"/>
    <property type="match status" value="1"/>
</dbReference>
<accession>E4S459</accession>
<evidence type="ECO:0000259" key="1">
    <source>
        <dbReference type="PROSITE" id="PS51186"/>
    </source>
</evidence>
<dbReference type="PROSITE" id="PS51186">
    <property type="entry name" value="GNAT"/>
    <property type="match status" value="1"/>
</dbReference>